<organism evidence="1 2">
    <name type="scientific">Tuber aestivum</name>
    <name type="common">summer truffle</name>
    <dbReference type="NCBI Taxonomy" id="59557"/>
    <lineage>
        <taxon>Eukaryota</taxon>
        <taxon>Fungi</taxon>
        <taxon>Dikarya</taxon>
        <taxon>Ascomycota</taxon>
        <taxon>Pezizomycotina</taxon>
        <taxon>Pezizomycetes</taxon>
        <taxon>Pezizales</taxon>
        <taxon>Tuberaceae</taxon>
        <taxon>Tuber</taxon>
    </lineage>
</organism>
<sequence length="122" mass="13833">MAGRIKNFPAGAGLPDREGYLVWVKYWHLKVELLTQYANEPYCQVRLLWGHETSMMEESKHPGKINVGWAEEDIIEKVAPEGVAVNIKKEQARVTAMTLAVEKAMPKKVYAVNEAPVQEIRI</sequence>
<dbReference type="AlphaFoldDB" id="A0A292PY60"/>
<accession>A0A292PY60</accession>
<evidence type="ECO:0000313" key="2">
    <source>
        <dbReference type="Proteomes" id="UP001412239"/>
    </source>
</evidence>
<proteinExistence type="predicted"/>
<evidence type="ECO:0000313" key="1">
    <source>
        <dbReference type="EMBL" id="CUS11410.1"/>
    </source>
</evidence>
<dbReference type="Proteomes" id="UP001412239">
    <property type="component" value="Unassembled WGS sequence"/>
</dbReference>
<keyword evidence="2" id="KW-1185">Reference proteome</keyword>
<dbReference type="EMBL" id="LN891022">
    <property type="protein sequence ID" value="CUS11410.1"/>
    <property type="molecule type" value="Genomic_DNA"/>
</dbReference>
<reference evidence="1" key="1">
    <citation type="submission" date="2015-10" db="EMBL/GenBank/DDBJ databases">
        <authorList>
            <person name="Regsiter A."/>
            <person name="william w."/>
        </authorList>
    </citation>
    <scope>NUCLEOTIDE SEQUENCE</scope>
    <source>
        <strain evidence="1">Montdore</strain>
    </source>
</reference>
<protein>
    <submittedName>
        <fullName evidence="1">Uncharacterized protein</fullName>
    </submittedName>
</protein>
<gene>
    <name evidence="1" type="ORF">GSTUAT00004512001</name>
</gene>
<name>A0A292PY60_9PEZI</name>